<dbReference type="AlphaFoldDB" id="S7V1B3"/>
<dbReference type="InterPro" id="IPR037401">
    <property type="entry name" value="SnoaL-like"/>
</dbReference>
<protein>
    <recommendedName>
        <fullName evidence="1">SnoaL-like domain-containing protein</fullName>
    </recommendedName>
</protein>
<dbReference type="Proteomes" id="UP000014977">
    <property type="component" value="Unassembled WGS sequence"/>
</dbReference>
<dbReference type="InterPro" id="IPR032710">
    <property type="entry name" value="NTF2-like_dom_sf"/>
</dbReference>
<dbReference type="eggNOG" id="COG3631">
    <property type="taxonomic scope" value="Bacteria"/>
</dbReference>
<organism evidence="2 3">
    <name type="scientific">Desulfococcus multivorans DSM 2059</name>
    <dbReference type="NCBI Taxonomy" id="1121405"/>
    <lineage>
        <taxon>Bacteria</taxon>
        <taxon>Pseudomonadati</taxon>
        <taxon>Thermodesulfobacteriota</taxon>
        <taxon>Desulfobacteria</taxon>
        <taxon>Desulfobacterales</taxon>
        <taxon>Desulfococcaceae</taxon>
        <taxon>Desulfococcus</taxon>
    </lineage>
</organism>
<gene>
    <name evidence="2" type="ORF">dsmv_2399</name>
</gene>
<dbReference type="RefSeq" id="WP_020877156.1">
    <property type="nucleotide sequence ID" value="NZ_ATHJ01000084.1"/>
</dbReference>
<dbReference type="SUPFAM" id="SSF54427">
    <property type="entry name" value="NTF2-like"/>
    <property type="match status" value="1"/>
</dbReference>
<keyword evidence="3" id="KW-1185">Reference proteome</keyword>
<dbReference type="EMBL" id="ATHJ01000084">
    <property type="protein sequence ID" value="EPR40264.1"/>
    <property type="molecule type" value="Genomic_DNA"/>
</dbReference>
<dbReference type="OrthoDB" id="1115105at2"/>
<comment type="caution">
    <text evidence="2">The sequence shown here is derived from an EMBL/GenBank/DDBJ whole genome shotgun (WGS) entry which is preliminary data.</text>
</comment>
<reference evidence="2 3" key="1">
    <citation type="journal article" date="2013" name="Genome Announc.">
        <title>Draft genome sequences for three mercury-methylating, sulfate-reducing bacteria.</title>
        <authorList>
            <person name="Brown S.D."/>
            <person name="Hurt R.A.Jr."/>
            <person name="Gilmour C.C."/>
            <person name="Elias D.A."/>
        </authorList>
    </citation>
    <scope>NUCLEOTIDE SEQUENCE [LARGE SCALE GENOMIC DNA]</scope>
    <source>
        <strain evidence="2 3">DSM 2059</strain>
    </source>
</reference>
<name>S7V1B3_DESML</name>
<dbReference type="Gene3D" id="3.10.450.50">
    <property type="match status" value="1"/>
</dbReference>
<sequence>MEKFLDVYQSLNSNNLDRLQDIYTQNIRFVDPAHEIFGLEGLTRYFAKLYENIDPAQFRFVHHLGSGSEGYVQWEMAFSHPRLGNGGIIRVPGASYLQFDGSGKACFHRDYFDLGAMLYEQIAFLGRIVTYVKKRLGS</sequence>
<evidence type="ECO:0000313" key="3">
    <source>
        <dbReference type="Proteomes" id="UP000014977"/>
    </source>
</evidence>
<accession>S7V1B3</accession>
<proteinExistence type="predicted"/>
<dbReference type="Pfam" id="PF12680">
    <property type="entry name" value="SnoaL_2"/>
    <property type="match status" value="1"/>
</dbReference>
<evidence type="ECO:0000259" key="1">
    <source>
        <dbReference type="Pfam" id="PF12680"/>
    </source>
</evidence>
<dbReference type="PATRIC" id="fig|1121405.3.peg.2033"/>
<evidence type="ECO:0000313" key="2">
    <source>
        <dbReference type="EMBL" id="EPR40264.1"/>
    </source>
</evidence>
<dbReference type="STRING" id="897.B2D07_18430"/>
<feature type="domain" description="SnoaL-like" evidence="1">
    <location>
        <begin position="7"/>
        <end position="104"/>
    </location>
</feature>